<feature type="region of interest" description="Disordered" evidence="1">
    <location>
        <begin position="1"/>
        <end position="105"/>
    </location>
</feature>
<dbReference type="AlphaFoldDB" id="A0A4Z1EI57"/>
<keyword evidence="3" id="KW-1185">Reference proteome</keyword>
<dbReference type="EMBL" id="PQXH01000134">
    <property type="protein sequence ID" value="TGO10482.1"/>
    <property type="molecule type" value="Genomic_DNA"/>
</dbReference>
<evidence type="ECO:0000256" key="1">
    <source>
        <dbReference type="SAM" id="MobiDB-lite"/>
    </source>
</evidence>
<organism evidence="2 3">
    <name type="scientific">Botrytis tulipae</name>
    <dbReference type="NCBI Taxonomy" id="87230"/>
    <lineage>
        <taxon>Eukaryota</taxon>
        <taxon>Fungi</taxon>
        <taxon>Dikarya</taxon>
        <taxon>Ascomycota</taxon>
        <taxon>Pezizomycotina</taxon>
        <taxon>Leotiomycetes</taxon>
        <taxon>Helotiales</taxon>
        <taxon>Sclerotiniaceae</taxon>
        <taxon>Botrytis</taxon>
    </lineage>
</organism>
<gene>
    <name evidence="2" type="ORF">BTUL_0134g00340</name>
</gene>
<evidence type="ECO:0000313" key="2">
    <source>
        <dbReference type="EMBL" id="TGO10482.1"/>
    </source>
</evidence>
<accession>A0A4Z1EI57</accession>
<reference evidence="2 3" key="1">
    <citation type="submission" date="2017-12" db="EMBL/GenBank/DDBJ databases">
        <title>Comparative genomics of Botrytis spp.</title>
        <authorList>
            <person name="Valero-Jimenez C.A."/>
            <person name="Tapia P."/>
            <person name="Veloso J."/>
            <person name="Silva-Moreno E."/>
            <person name="Staats M."/>
            <person name="Valdes J.H."/>
            <person name="Van Kan J.A.L."/>
        </authorList>
    </citation>
    <scope>NUCLEOTIDE SEQUENCE [LARGE SCALE GENOMIC DNA]</scope>
    <source>
        <strain evidence="2 3">Bt9001</strain>
    </source>
</reference>
<sequence length="233" mass="25384">MDSDSAVSIGSSPQESKDFDATIPMISDRSPPGFRRSDTTLSGTSDRSPSGSNSSNNGFPRVPEFLRPDSNRPFFTLPQMPSLGPPDFNRSGFTLPGFSTPLPPNNSSAQLENYPNPLVPNNFRPPASYKFGPIVESHSGVTDQRNLRLPIPNGRTLNPDPLIHPRLILSQPCLSCSRDLPFGASCNRFQPCFECVKSNKFCSFPESAHLAEAVRNGSQAHKDDGGTCQRFTV</sequence>
<name>A0A4Z1EI57_9HELO</name>
<dbReference type="Proteomes" id="UP000297777">
    <property type="component" value="Unassembled WGS sequence"/>
</dbReference>
<dbReference type="OrthoDB" id="3535822at2759"/>
<proteinExistence type="predicted"/>
<protein>
    <submittedName>
        <fullName evidence="2">Uncharacterized protein</fullName>
    </submittedName>
</protein>
<evidence type="ECO:0000313" key="3">
    <source>
        <dbReference type="Proteomes" id="UP000297777"/>
    </source>
</evidence>
<comment type="caution">
    <text evidence="2">The sequence shown here is derived from an EMBL/GenBank/DDBJ whole genome shotgun (WGS) entry which is preliminary data.</text>
</comment>
<feature type="compositionally biased region" description="Polar residues" evidence="1">
    <location>
        <begin position="1"/>
        <end position="14"/>
    </location>
</feature>
<feature type="compositionally biased region" description="Low complexity" evidence="1">
    <location>
        <begin position="42"/>
        <end position="58"/>
    </location>
</feature>